<comment type="caution">
    <text evidence="1">The sequence shown here is derived from an EMBL/GenBank/DDBJ whole genome shotgun (WGS) entry which is preliminary data.</text>
</comment>
<sequence length="51" mass="6035">MSSVIPSPALPLEVLEHITDWIGKWPTHVYNMERNEFVWSESEMRHSWPAL</sequence>
<name>A0A401GEW1_9APHY</name>
<evidence type="ECO:0000313" key="1">
    <source>
        <dbReference type="EMBL" id="GBE80734.1"/>
    </source>
</evidence>
<dbReference type="Proteomes" id="UP000287166">
    <property type="component" value="Unassembled WGS sequence"/>
</dbReference>
<proteinExistence type="predicted"/>
<accession>A0A401GEW1</accession>
<dbReference type="EMBL" id="BFAD01000003">
    <property type="protein sequence ID" value="GBE80734.1"/>
    <property type="molecule type" value="Genomic_DNA"/>
</dbReference>
<dbReference type="AlphaFoldDB" id="A0A401GEW1"/>
<dbReference type="RefSeq" id="XP_027611647.1">
    <property type="nucleotide sequence ID" value="XM_027755846.1"/>
</dbReference>
<evidence type="ECO:0000313" key="2">
    <source>
        <dbReference type="Proteomes" id="UP000287166"/>
    </source>
</evidence>
<reference evidence="1 2" key="1">
    <citation type="journal article" date="2018" name="Sci. Rep.">
        <title>Genome sequence of the cauliflower mushroom Sparassis crispa (Hanabiratake) and its association with beneficial usage.</title>
        <authorList>
            <person name="Kiyama R."/>
            <person name="Furutani Y."/>
            <person name="Kawaguchi K."/>
            <person name="Nakanishi T."/>
        </authorList>
    </citation>
    <scope>NUCLEOTIDE SEQUENCE [LARGE SCALE GENOMIC DNA]</scope>
</reference>
<dbReference type="GeneID" id="38777651"/>
<gene>
    <name evidence="1" type="ORF">SCP_0304530</name>
</gene>
<dbReference type="InParanoid" id="A0A401GEW1"/>
<protein>
    <submittedName>
        <fullName evidence="1">Uncharacterized protein</fullName>
    </submittedName>
</protein>
<organism evidence="1 2">
    <name type="scientific">Sparassis crispa</name>
    <dbReference type="NCBI Taxonomy" id="139825"/>
    <lineage>
        <taxon>Eukaryota</taxon>
        <taxon>Fungi</taxon>
        <taxon>Dikarya</taxon>
        <taxon>Basidiomycota</taxon>
        <taxon>Agaricomycotina</taxon>
        <taxon>Agaricomycetes</taxon>
        <taxon>Polyporales</taxon>
        <taxon>Sparassidaceae</taxon>
        <taxon>Sparassis</taxon>
    </lineage>
</organism>
<keyword evidence="2" id="KW-1185">Reference proteome</keyword>